<dbReference type="eggNOG" id="COG0553">
    <property type="taxonomic scope" value="Bacteria"/>
</dbReference>
<dbReference type="InterPro" id="IPR038718">
    <property type="entry name" value="SNF2-like_sf"/>
</dbReference>
<dbReference type="InterPro" id="IPR022737">
    <property type="entry name" value="RapA_C"/>
</dbReference>
<evidence type="ECO:0000313" key="3">
    <source>
        <dbReference type="Proteomes" id="UP000029227"/>
    </source>
</evidence>
<proteinExistence type="predicted"/>
<name>A0A090QVT6_9GAMM</name>
<dbReference type="Proteomes" id="UP000029227">
    <property type="component" value="Unassembled WGS sequence"/>
</dbReference>
<dbReference type="STRING" id="754436.JCM19237_2981"/>
<evidence type="ECO:0000313" key="2">
    <source>
        <dbReference type="EMBL" id="GAL06976.1"/>
    </source>
</evidence>
<accession>A0A090QVT6</accession>
<dbReference type="EMBL" id="BBMN01000014">
    <property type="protein sequence ID" value="GAL06976.1"/>
    <property type="molecule type" value="Genomic_DNA"/>
</dbReference>
<reference evidence="2 3" key="1">
    <citation type="journal article" date="2014" name="Genome Announc.">
        <title>Draft Genome Sequences of Two Vibrionaceae Species, Vibrio ponticus C121 and Photobacterium aphoticum C119, Isolated as Coral Reef Microbiota.</title>
        <authorList>
            <person name="Al-saari N."/>
            <person name="Meirelles P.M."/>
            <person name="Mino S."/>
            <person name="Suda W."/>
            <person name="Oshima K."/>
            <person name="Hattori M."/>
            <person name="Ohkuma M."/>
            <person name="Thompson F.L."/>
            <person name="Gomez-Gil B."/>
            <person name="Sawabe T."/>
            <person name="Sawabe T."/>
        </authorList>
    </citation>
    <scope>NUCLEOTIDE SEQUENCE [LARGE SCALE GENOMIC DNA]</scope>
    <source>
        <strain evidence="2 3">JCM 19237</strain>
    </source>
</reference>
<dbReference type="Pfam" id="PF12137">
    <property type="entry name" value="RapA_C"/>
    <property type="match status" value="1"/>
</dbReference>
<dbReference type="GO" id="GO:0016817">
    <property type="term" value="F:hydrolase activity, acting on acid anhydrides"/>
    <property type="evidence" value="ECO:0007669"/>
    <property type="project" value="InterPro"/>
</dbReference>
<organism evidence="2 3">
    <name type="scientific">Photobacterium aphoticum</name>
    <dbReference type="NCBI Taxonomy" id="754436"/>
    <lineage>
        <taxon>Bacteria</taxon>
        <taxon>Pseudomonadati</taxon>
        <taxon>Pseudomonadota</taxon>
        <taxon>Gammaproteobacteria</taxon>
        <taxon>Vibrionales</taxon>
        <taxon>Vibrionaceae</taxon>
        <taxon>Photobacterium</taxon>
    </lineage>
</organism>
<dbReference type="Gene3D" id="3.40.50.10810">
    <property type="entry name" value="Tandem AAA-ATPase domain"/>
    <property type="match status" value="1"/>
</dbReference>
<feature type="domain" description="RNA polymerase recycling bacterial C-terminal" evidence="1">
    <location>
        <begin position="1"/>
        <end position="55"/>
    </location>
</feature>
<evidence type="ECO:0000259" key="1">
    <source>
        <dbReference type="Pfam" id="PF12137"/>
    </source>
</evidence>
<gene>
    <name evidence="2" type="ORF">JCM19237_2981</name>
</gene>
<dbReference type="AlphaFoldDB" id="A0A090QVT6"/>
<comment type="caution">
    <text evidence="2">The sequence shown here is derived from an EMBL/GenBank/DDBJ whole genome shotgun (WGS) entry which is preliminary data.</text>
</comment>
<sequence>MHQELKAKLEQGRDRLLEIHSNGGDKAQALVEQISAKDGDTNLVTFALGLFDTIG</sequence>
<protein>
    <submittedName>
        <fullName evidence="2">RNA polymerase associated protein RapA</fullName>
    </submittedName>
</protein>